<dbReference type="PANTHER" id="PTHR43611:SF3">
    <property type="entry name" value="FLAVIN MONONUCLEOTIDE HYDROLASE 1, CHLOROPLATIC"/>
    <property type="match status" value="1"/>
</dbReference>
<evidence type="ECO:0000313" key="1">
    <source>
        <dbReference type="EMBL" id="MCT8330088.1"/>
    </source>
</evidence>
<organism evidence="1 2">
    <name type="scientific">Albidovulum sediminis</name>
    <dbReference type="NCBI Taxonomy" id="3066345"/>
    <lineage>
        <taxon>Bacteria</taxon>
        <taxon>Pseudomonadati</taxon>
        <taxon>Pseudomonadota</taxon>
        <taxon>Alphaproteobacteria</taxon>
        <taxon>Rhodobacterales</taxon>
        <taxon>Paracoccaceae</taxon>
        <taxon>Albidovulum</taxon>
    </lineage>
</organism>
<dbReference type="SFLD" id="SFLDS00003">
    <property type="entry name" value="Haloacid_Dehalogenase"/>
    <property type="match status" value="1"/>
</dbReference>
<reference evidence="2" key="1">
    <citation type="submission" date="2023-07" db="EMBL/GenBank/DDBJ databases">
        <title>Defluviimonas sediminis sp. nov., isolated from mangrove sediment.</title>
        <authorList>
            <person name="Liu L."/>
            <person name="Li J."/>
            <person name="Huang Y."/>
            <person name="Pan J."/>
            <person name="Li M."/>
        </authorList>
    </citation>
    <scope>NUCLEOTIDE SEQUENCE [LARGE SCALE GENOMIC DNA]</scope>
    <source>
        <strain evidence="2">FT324</strain>
    </source>
</reference>
<name>A0ABT2NPR3_9RHOB</name>
<dbReference type="EMBL" id="JAOCQF010000001">
    <property type="protein sequence ID" value="MCT8330088.1"/>
    <property type="molecule type" value="Genomic_DNA"/>
</dbReference>
<evidence type="ECO:0000313" key="2">
    <source>
        <dbReference type="Proteomes" id="UP001205601"/>
    </source>
</evidence>
<dbReference type="Gene3D" id="3.40.50.1000">
    <property type="entry name" value="HAD superfamily/HAD-like"/>
    <property type="match status" value="1"/>
</dbReference>
<dbReference type="PRINTS" id="PR00413">
    <property type="entry name" value="HADHALOGNASE"/>
</dbReference>
<comment type="caution">
    <text evidence="1">The sequence shown here is derived from an EMBL/GenBank/DDBJ whole genome shotgun (WGS) entry which is preliminary data.</text>
</comment>
<dbReference type="CDD" id="cd02603">
    <property type="entry name" value="HAD_sEH-N_like"/>
    <property type="match status" value="1"/>
</dbReference>
<accession>A0ABT2NPR3</accession>
<dbReference type="Gene3D" id="1.10.150.240">
    <property type="entry name" value="Putative phosphatase, domain 2"/>
    <property type="match status" value="1"/>
</dbReference>
<dbReference type="NCBIfam" id="TIGR01509">
    <property type="entry name" value="HAD-SF-IA-v3"/>
    <property type="match status" value="1"/>
</dbReference>
<keyword evidence="2" id="KW-1185">Reference proteome</keyword>
<dbReference type="SFLD" id="SFLDG01129">
    <property type="entry name" value="C1.5:_HAD__Beta-PGM__Phosphata"/>
    <property type="match status" value="1"/>
</dbReference>
<gene>
    <name evidence="1" type="ORF">N5I32_11230</name>
</gene>
<sequence>MARPEAVIFDIGNVLIEWQPERFYDTIMPRAEREAMFAEVDLHGMNDRIDRGADFRGTIYEMAERHPRWRDPIRHWHDSWIHMASPAIAPSVALLRRLRARGVPVFALTNFGIGSFAYAQTQYDFLNEFDRAYVSGHMGVIKPEVRIYQMVEEDCGVAPGRLLFTDDRADNISAAAARGWQVQHFAGHEGWAARLVDEGLLEPGDIAT</sequence>
<dbReference type="RefSeq" id="WP_261495740.1">
    <property type="nucleotide sequence ID" value="NZ_JAOCQF010000001.1"/>
</dbReference>
<dbReference type="SUPFAM" id="SSF56784">
    <property type="entry name" value="HAD-like"/>
    <property type="match status" value="1"/>
</dbReference>
<protein>
    <submittedName>
        <fullName evidence="1">HAD family phosphatase</fullName>
    </submittedName>
</protein>
<dbReference type="Proteomes" id="UP001205601">
    <property type="component" value="Unassembled WGS sequence"/>
</dbReference>
<dbReference type="InterPro" id="IPR023198">
    <property type="entry name" value="PGP-like_dom2"/>
</dbReference>
<proteinExistence type="predicted"/>
<dbReference type="InterPro" id="IPR036412">
    <property type="entry name" value="HAD-like_sf"/>
</dbReference>
<dbReference type="Pfam" id="PF00702">
    <property type="entry name" value="Hydrolase"/>
    <property type="match status" value="1"/>
</dbReference>
<dbReference type="InterPro" id="IPR023214">
    <property type="entry name" value="HAD_sf"/>
</dbReference>
<dbReference type="InterPro" id="IPR006439">
    <property type="entry name" value="HAD-SF_hydro_IA"/>
</dbReference>
<dbReference type="PANTHER" id="PTHR43611">
    <property type="entry name" value="ALPHA-D-GLUCOSE 1-PHOSPHATE PHOSPHATASE"/>
    <property type="match status" value="1"/>
</dbReference>